<dbReference type="AlphaFoldDB" id="A0A1H8KMX3"/>
<dbReference type="CDD" id="cd16327">
    <property type="entry name" value="RseB"/>
    <property type="match status" value="1"/>
</dbReference>
<feature type="chain" id="PRO_5011571144" evidence="5">
    <location>
        <begin position="26"/>
        <end position="331"/>
    </location>
</feature>
<dbReference type="RefSeq" id="WP_090316171.1">
    <property type="nucleotide sequence ID" value="NZ_FNOE01000003.1"/>
</dbReference>
<feature type="domain" description="MucB/RseB N-terminal" evidence="6">
    <location>
        <begin position="35"/>
        <end position="208"/>
    </location>
</feature>
<protein>
    <submittedName>
        <fullName evidence="8">Sigma E regulatory protein, MucB/RseB</fullName>
    </submittedName>
</protein>
<evidence type="ECO:0000259" key="6">
    <source>
        <dbReference type="Pfam" id="PF03888"/>
    </source>
</evidence>
<dbReference type="GO" id="GO:0032885">
    <property type="term" value="P:regulation of polysaccharide biosynthetic process"/>
    <property type="evidence" value="ECO:0007669"/>
    <property type="project" value="TreeGrafter"/>
</dbReference>
<dbReference type="PIRSF" id="PIRSF005427">
    <property type="entry name" value="RseB"/>
    <property type="match status" value="1"/>
</dbReference>
<dbReference type="Pfam" id="PF03888">
    <property type="entry name" value="MucB_RseB"/>
    <property type="match status" value="1"/>
</dbReference>
<dbReference type="Gene3D" id="3.30.200.100">
    <property type="entry name" value="MucB/RseB, C-terminal domain"/>
    <property type="match status" value="1"/>
</dbReference>
<dbReference type="InterPro" id="IPR033436">
    <property type="entry name" value="MucB/RseB_C"/>
</dbReference>
<evidence type="ECO:0000259" key="7">
    <source>
        <dbReference type="Pfam" id="PF17188"/>
    </source>
</evidence>
<evidence type="ECO:0000256" key="3">
    <source>
        <dbReference type="ARBA" id="ARBA00022729"/>
    </source>
</evidence>
<accession>A0A1H8KMX3</accession>
<dbReference type="PANTHER" id="PTHR38782">
    <property type="match status" value="1"/>
</dbReference>
<sequence length="331" mass="37381">MISRKIFPLFSLFLLLVVSLQTAVAQELSRSTQSALGWLKKMAEAPRRHNYSGTFVYYADGHIETSRIVHKAGPTGEYEKIEVLDGLPRIVFRNNDEMQCYLPESKKIYTEKRWFRKFFPDILPLPLDNVDENYSVKEIGRERIADHECQVLSLTPRDSLRYGHKFWIDTATGVPVKVAVIDGNQIIEQFAFAQLEIDGDIPFSQLKPNQSLISGEWETTKLLTSILGEGELPWQVKSFPAGFRKLIEMKRNLTEKPVLVDHIAVSDGLATVSVFIEPISKDAPSPVPGFFTSRGAINIYVRTLNDNKITTVGEVPLETIKLIGDSVVKKD</sequence>
<feature type="domain" description="MucB/RseB C-terminal" evidence="7">
    <location>
        <begin position="231"/>
        <end position="327"/>
    </location>
</feature>
<proteinExistence type="inferred from homology"/>
<dbReference type="STRING" id="42354.SAMN05216333_102180"/>
<dbReference type="GO" id="GO:0045152">
    <property type="term" value="F:antisigma factor binding"/>
    <property type="evidence" value="ECO:0007669"/>
    <property type="project" value="TreeGrafter"/>
</dbReference>
<evidence type="ECO:0000256" key="2">
    <source>
        <dbReference type="ARBA" id="ARBA00008150"/>
    </source>
</evidence>
<evidence type="ECO:0000313" key="9">
    <source>
        <dbReference type="Proteomes" id="UP000198814"/>
    </source>
</evidence>
<dbReference type="Proteomes" id="UP000198814">
    <property type="component" value="Unassembled WGS sequence"/>
</dbReference>
<evidence type="ECO:0000256" key="1">
    <source>
        <dbReference type="ARBA" id="ARBA00004418"/>
    </source>
</evidence>
<dbReference type="Gene3D" id="2.50.20.10">
    <property type="entry name" value="Lipoprotein localisation LolA/LolB/LppX"/>
    <property type="match status" value="1"/>
</dbReference>
<reference evidence="8" key="1">
    <citation type="submission" date="2016-10" db="EMBL/GenBank/DDBJ databases">
        <authorList>
            <person name="de Groot N.N."/>
        </authorList>
    </citation>
    <scope>NUCLEOTIDE SEQUENCE [LARGE SCALE GENOMIC DNA]</scope>
    <source>
        <strain evidence="8">Nm76</strain>
    </source>
</reference>
<dbReference type="InterPro" id="IPR005588">
    <property type="entry name" value="MucB_RseB"/>
</dbReference>
<comment type="subcellular location">
    <subcellularLocation>
        <location evidence="1">Periplasm</location>
    </subcellularLocation>
</comment>
<evidence type="ECO:0000256" key="5">
    <source>
        <dbReference type="SAM" id="SignalP"/>
    </source>
</evidence>
<keyword evidence="9" id="KW-1185">Reference proteome</keyword>
<name>A0A1H8KMX3_9PROT</name>
<evidence type="ECO:0000256" key="4">
    <source>
        <dbReference type="ARBA" id="ARBA00022764"/>
    </source>
</evidence>
<comment type="similarity">
    <text evidence="2">Belongs to the RseB family.</text>
</comment>
<keyword evidence="3 5" id="KW-0732">Signal</keyword>
<dbReference type="InterPro" id="IPR038484">
    <property type="entry name" value="MucB/RseB_C_sf"/>
</dbReference>
<gene>
    <name evidence="8" type="ORF">SAMN05216333_102180</name>
</gene>
<dbReference type="EMBL" id="FODO01000002">
    <property type="protein sequence ID" value="SEN94330.1"/>
    <property type="molecule type" value="Genomic_DNA"/>
</dbReference>
<dbReference type="Pfam" id="PF17188">
    <property type="entry name" value="MucB_RseB_C"/>
    <property type="match status" value="1"/>
</dbReference>
<dbReference type="InterPro" id="IPR033434">
    <property type="entry name" value="MucB/RseB_N"/>
</dbReference>
<keyword evidence="4" id="KW-0574">Periplasm</keyword>
<evidence type="ECO:0000313" key="8">
    <source>
        <dbReference type="EMBL" id="SEN94330.1"/>
    </source>
</evidence>
<dbReference type="OrthoDB" id="7067274at2"/>
<dbReference type="GO" id="GO:0030288">
    <property type="term" value="C:outer membrane-bounded periplasmic space"/>
    <property type="evidence" value="ECO:0007669"/>
    <property type="project" value="TreeGrafter"/>
</dbReference>
<feature type="signal peptide" evidence="5">
    <location>
        <begin position="1"/>
        <end position="25"/>
    </location>
</feature>
<organism evidence="8 9">
    <name type="scientific">Nitrosomonas oligotropha</name>
    <dbReference type="NCBI Taxonomy" id="42354"/>
    <lineage>
        <taxon>Bacteria</taxon>
        <taxon>Pseudomonadati</taxon>
        <taxon>Pseudomonadota</taxon>
        <taxon>Betaproteobacteria</taxon>
        <taxon>Nitrosomonadales</taxon>
        <taxon>Nitrosomonadaceae</taxon>
        <taxon>Nitrosomonas</taxon>
    </lineage>
</organism>
<dbReference type="PANTHER" id="PTHR38782:SF1">
    <property type="entry name" value="SIGMA-E FACTOR REGULATORY PROTEIN RSEB"/>
    <property type="match status" value="1"/>
</dbReference>